<evidence type="ECO:0000313" key="12">
    <source>
        <dbReference type="EMBL" id="KAL0426964.1"/>
    </source>
</evidence>
<dbReference type="Pfam" id="PF01095">
    <property type="entry name" value="Pectinesterase"/>
    <property type="match status" value="2"/>
</dbReference>
<keyword evidence="5" id="KW-0547">Nucleotide-binding</keyword>
<proteinExistence type="predicted"/>
<dbReference type="InterPro" id="IPR011050">
    <property type="entry name" value="Pectin_lyase_fold/virulence"/>
</dbReference>
<dbReference type="GO" id="GO:0034272">
    <property type="term" value="C:phosphatidylinositol 3-kinase complex, class III, type II"/>
    <property type="evidence" value="ECO:0007669"/>
    <property type="project" value="TreeGrafter"/>
</dbReference>
<evidence type="ECO:0000256" key="3">
    <source>
        <dbReference type="ARBA" id="ARBA00013229"/>
    </source>
</evidence>
<dbReference type="EC" id="3.1.1.11" evidence="3"/>
<feature type="repeat" description="WD" evidence="9">
    <location>
        <begin position="1"/>
        <end position="19"/>
    </location>
</feature>
<dbReference type="InterPro" id="IPR036322">
    <property type="entry name" value="WD40_repeat_dom_sf"/>
</dbReference>
<dbReference type="InterPro" id="IPR033131">
    <property type="entry name" value="Pectinesterase_Asp_AS"/>
</dbReference>
<comment type="catalytic activity">
    <reaction evidence="8">
        <text>[(1-&gt;4)-alpha-D-galacturonosyl methyl ester](n) + n H2O = [(1-&gt;4)-alpha-D-galacturonosyl](n) + n methanol + n H(+)</text>
        <dbReference type="Rhea" id="RHEA:22380"/>
        <dbReference type="Rhea" id="RHEA-COMP:14570"/>
        <dbReference type="Rhea" id="RHEA-COMP:14573"/>
        <dbReference type="ChEBI" id="CHEBI:15377"/>
        <dbReference type="ChEBI" id="CHEBI:15378"/>
        <dbReference type="ChEBI" id="CHEBI:17790"/>
        <dbReference type="ChEBI" id="CHEBI:140522"/>
        <dbReference type="ChEBI" id="CHEBI:140523"/>
        <dbReference type="EC" id="3.1.1.11"/>
    </reaction>
</comment>
<keyword evidence="12" id="KW-0808">Transferase</keyword>
<evidence type="ECO:0000256" key="4">
    <source>
        <dbReference type="ARBA" id="ARBA00022525"/>
    </source>
</evidence>
<keyword evidence="4" id="KW-0964">Secreted</keyword>
<dbReference type="PROSITE" id="PS50082">
    <property type="entry name" value="WD_REPEATS_2"/>
    <property type="match status" value="1"/>
</dbReference>
<dbReference type="GO" id="GO:0000166">
    <property type="term" value="F:nucleotide binding"/>
    <property type="evidence" value="ECO:0007669"/>
    <property type="project" value="UniProtKB-KW"/>
</dbReference>
<dbReference type="PANTHER" id="PTHR17583">
    <property type="entry name" value="PHOSPHOINOSITIDE 3-KINASE REGULATORY SUBUNIT 4"/>
    <property type="match status" value="1"/>
</dbReference>
<feature type="domain" description="Pectinesterase catalytic" evidence="11">
    <location>
        <begin position="482"/>
        <end position="603"/>
    </location>
</feature>
<evidence type="ECO:0000256" key="5">
    <source>
        <dbReference type="ARBA" id="ARBA00022741"/>
    </source>
</evidence>
<evidence type="ECO:0000256" key="9">
    <source>
        <dbReference type="PROSITE-ProRule" id="PRU00221"/>
    </source>
</evidence>
<dbReference type="SMART" id="SM00320">
    <property type="entry name" value="WD40"/>
    <property type="match status" value="4"/>
</dbReference>
<dbReference type="InterPro" id="IPR000070">
    <property type="entry name" value="Pectinesterase_cat"/>
</dbReference>
<dbReference type="PROSITE" id="PS50294">
    <property type="entry name" value="WD_REPEATS_REGION"/>
    <property type="match status" value="1"/>
</dbReference>
<feature type="active site" evidence="10">
    <location>
        <position position="618"/>
    </location>
</feature>
<accession>A0AAW2VBS8</accession>
<keyword evidence="6" id="KW-0378">Hydrolase</keyword>
<dbReference type="PROSITE" id="PS00503">
    <property type="entry name" value="PECTINESTERASE_2"/>
    <property type="match status" value="1"/>
</dbReference>
<dbReference type="InterPro" id="IPR001680">
    <property type="entry name" value="WD40_rpt"/>
</dbReference>
<dbReference type="GO" id="GO:0030599">
    <property type="term" value="F:pectinesterase activity"/>
    <property type="evidence" value="ECO:0007669"/>
    <property type="project" value="UniProtKB-EC"/>
</dbReference>
<dbReference type="Gene3D" id="2.160.20.10">
    <property type="entry name" value="Single-stranded right-handed beta-helix, Pectin lyase-like"/>
    <property type="match status" value="2"/>
</dbReference>
<dbReference type="GO" id="GO:0042545">
    <property type="term" value="P:cell wall modification"/>
    <property type="evidence" value="ECO:0007669"/>
    <property type="project" value="InterPro"/>
</dbReference>
<dbReference type="GO" id="GO:0005576">
    <property type="term" value="C:extracellular region"/>
    <property type="evidence" value="ECO:0007669"/>
    <property type="project" value="UniProtKB-SubCell"/>
</dbReference>
<name>A0AAW2VBS8_9LAMI</name>
<evidence type="ECO:0000256" key="10">
    <source>
        <dbReference type="PROSITE-ProRule" id="PRU10040"/>
    </source>
</evidence>
<comment type="subcellular location">
    <subcellularLocation>
        <location evidence="1">Secreted</location>
    </subcellularLocation>
</comment>
<dbReference type="GO" id="GO:0071561">
    <property type="term" value="C:nucleus-vacuole junction"/>
    <property type="evidence" value="ECO:0007669"/>
    <property type="project" value="TreeGrafter"/>
</dbReference>
<dbReference type="GO" id="GO:0045324">
    <property type="term" value="P:late endosome to vacuole transport"/>
    <property type="evidence" value="ECO:0007669"/>
    <property type="project" value="InterPro"/>
</dbReference>
<keyword evidence="7" id="KW-0063">Aspartyl esterase</keyword>
<comment type="caution">
    <text evidence="12">The sequence shown here is derived from an EMBL/GenBank/DDBJ whole genome shotgun (WGS) entry which is preliminary data.</text>
</comment>
<evidence type="ECO:0000256" key="7">
    <source>
        <dbReference type="ARBA" id="ARBA00023085"/>
    </source>
</evidence>
<reference evidence="12" key="1">
    <citation type="submission" date="2020-06" db="EMBL/GenBank/DDBJ databases">
        <authorList>
            <person name="Li T."/>
            <person name="Hu X."/>
            <person name="Zhang T."/>
            <person name="Song X."/>
            <person name="Zhang H."/>
            <person name="Dai N."/>
            <person name="Sheng W."/>
            <person name="Hou X."/>
            <person name="Wei L."/>
        </authorList>
    </citation>
    <scope>NUCLEOTIDE SEQUENCE</scope>
    <source>
        <strain evidence="12">KEN1</strain>
        <tissue evidence="12">Leaf</tissue>
    </source>
</reference>
<dbReference type="GO" id="GO:0006623">
    <property type="term" value="P:protein targeting to vacuole"/>
    <property type="evidence" value="ECO:0007669"/>
    <property type="project" value="TreeGrafter"/>
</dbReference>
<feature type="domain" description="Pectinesterase catalytic" evidence="11">
    <location>
        <begin position="606"/>
        <end position="750"/>
    </location>
</feature>
<dbReference type="GO" id="GO:0034271">
    <property type="term" value="C:phosphatidylinositol 3-kinase complex, class III, type I"/>
    <property type="evidence" value="ECO:0007669"/>
    <property type="project" value="TreeGrafter"/>
</dbReference>
<evidence type="ECO:0000256" key="8">
    <source>
        <dbReference type="ARBA" id="ARBA00047928"/>
    </source>
</evidence>
<dbReference type="EMBL" id="JACGWN010000010">
    <property type="protein sequence ID" value="KAL0426964.1"/>
    <property type="molecule type" value="Genomic_DNA"/>
</dbReference>
<dbReference type="GO" id="GO:0005770">
    <property type="term" value="C:late endosome"/>
    <property type="evidence" value="ECO:0007669"/>
    <property type="project" value="TreeGrafter"/>
</dbReference>
<gene>
    <name evidence="12" type="ORF">Slati_2871200</name>
</gene>
<dbReference type="InterPro" id="IPR045162">
    <property type="entry name" value="Vps15-like"/>
</dbReference>
<dbReference type="SUPFAM" id="SSF51126">
    <property type="entry name" value="Pectin lyase-like"/>
    <property type="match status" value="1"/>
</dbReference>
<protein>
    <recommendedName>
        <fullName evidence="3">pectinesterase</fullName>
        <ecNumber evidence="3">3.1.1.11</ecNumber>
    </recommendedName>
</protein>
<dbReference type="Gene3D" id="2.130.10.10">
    <property type="entry name" value="YVTN repeat-like/Quinoprotein amine dehydrogenase"/>
    <property type="match status" value="2"/>
</dbReference>
<evidence type="ECO:0000256" key="2">
    <source>
        <dbReference type="ARBA" id="ARBA00005184"/>
    </source>
</evidence>
<keyword evidence="9" id="KW-0853">WD repeat</keyword>
<dbReference type="Pfam" id="PF00400">
    <property type="entry name" value="WD40"/>
    <property type="match status" value="2"/>
</dbReference>
<evidence type="ECO:0000256" key="6">
    <source>
        <dbReference type="ARBA" id="ARBA00022801"/>
    </source>
</evidence>
<dbReference type="PANTHER" id="PTHR17583:SF0">
    <property type="entry name" value="PHOSPHOINOSITIDE 3-KINASE REGULATORY SUBUNIT 4"/>
    <property type="match status" value="1"/>
</dbReference>
<dbReference type="InterPro" id="IPR015943">
    <property type="entry name" value="WD40/YVTN_repeat-like_dom_sf"/>
</dbReference>
<organism evidence="12">
    <name type="scientific">Sesamum latifolium</name>
    <dbReference type="NCBI Taxonomy" id="2727402"/>
    <lineage>
        <taxon>Eukaryota</taxon>
        <taxon>Viridiplantae</taxon>
        <taxon>Streptophyta</taxon>
        <taxon>Embryophyta</taxon>
        <taxon>Tracheophyta</taxon>
        <taxon>Spermatophyta</taxon>
        <taxon>Magnoliopsida</taxon>
        <taxon>eudicotyledons</taxon>
        <taxon>Gunneridae</taxon>
        <taxon>Pentapetalae</taxon>
        <taxon>asterids</taxon>
        <taxon>lamiids</taxon>
        <taxon>Lamiales</taxon>
        <taxon>Pedaliaceae</taxon>
        <taxon>Sesamum</taxon>
    </lineage>
</organism>
<reference evidence="12" key="2">
    <citation type="journal article" date="2024" name="Plant">
        <title>Genomic evolution and insights into agronomic trait innovations of Sesamum species.</title>
        <authorList>
            <person name="Miao H."/>
            <person name="Wang L."/>
            <person name="Qu L."/>
            <person name="Liu H."/>
            <person name="Sun Y."/>
            <person name="Le M."/>
            <person name="Wang Q."/>
            <person name="Wei S."/>
            <person name="Zheng Y."/>
            <person name="Lin W."/>
            <person name="Duan Y."/>
            <person name="Cao H."/>
            <person name="Xiong S."/>
            <person name="Wang X."/>
            <person name="Wei L."/>
            <person name="Li C."/>
            <person name="Ma Q."/>
            <person name="Ju M."/>
            <person name="Zhao R."/>
            <person name="Li G."/>
            <person name="Mu C."/>
            <person name="Tian Q."/>
            <person name="Mei H."/>
            <person name="Zhang T."/>
            <person name="Gao T."/>
            <person name="Zhang H."/>
        </authorList>
    </citation>
    <scope>NUCLEOTIDE SEQUENCE</scope>
    <source>
        <strain evidence="12">KEN1</strain>
    </source>
</reference>
<dbReference type="GO" id="GO:0004674">
    <property type="term" value="F:protein serine/threonine kinase activity"/>
    <property type="evidence" value="ECO:0007669"/>
    <property type="project" value="InterPro"/>
</dbReference>
<comment type="pathway">
    <text evidence="2">Glycan metabolism; pectin degradation; 2-dehydro-3-deoxy-D-gluconate from pectin: step 1/5.</text>
</comment>
<dbReference type="AlphaFoldDB" id="A0AAW2VBS8"/>
<dbReference type="SUPFAM" id="SSF50978">
    <property type="entry name" value="WD40 repeat-like"/>
    <property type="match status" value="1"/>
</dbReference>
<dbReference type="GO" id="GO:0016236">
    <property type="term" value="P:macroautophagy"/>
    <property type="evidence" value="ECO:0007669"/>
    <property type="project" value="InterPro"/>
</dbReference>
<keyword evidence="12" id="KW-0418">Kinase</keyword>
<evidence type="ECO:0000259" key="11">
    <source>
        <dbReference type="Pfam" id="PF01095"/>
    </source>
</evidence>
<dbReference type="InterPro" id="IPR012334">
    <property type="entry name" value="Pectin_lyas_fold"/>
</dbReference>
<evidence type="ECO:0000256" key="1">
    <source>
        <dbReference type="ARBA" id="ARBA00004613"/>
    </source>
</evidence>
<sequence>MDQQFFVSASEDSTVKIWDCKKLEKDISFRSRLTYSLGGSRALCVAVLQGSTQIVVGASDGMIHMFSVDHISRGLGNVVENYSGIADVKKNGSGEGAILSLLNYSADGSTSKMVLYSTQNCGIHLWDTRTSSNGWNTRVFPEEGYISALVADPCGNWFVSGSSRGVLTLWDLRFCIPVNSWQYSLSCPIEKMCLFVPPSGTPLSVATRPLVYVAAGCNEVSLWNAENGSCHQVLRAANHESDAETCESPWALARPSSKSTTKSDLRRSINAKYRIDELNEPSVRLPGIRALLPLPGGDLLTGGTDLKIRRWDHCSPDRSYSVCGPSIRGVGNDDFYETKSSFGVQVVQETKRRPLATRLTGKTILAAAATDSAGCHHDSILSLASVKLNQRLLISSSRDGAIKRFFLLNAGPATCHTKGIRPRKSGAWGKQLSVNMTQVQYSEQQFMKWVDFVGSLKHSLFRTAKNKLFPSYTLTVDRNPAYGDFTSIQDAIDSLPMINLVRVVIKVHAGVYTEKVTIPQLKSFITIEGAGADKTIVQWGDTAQTAGPKGQPLGTYGSATFAVNSPYFIAKNITFKNTTPVPPPGAVGKQAVAFRISADTAAFVGHYYKDCYIEGSVDFIFGNGLSLFENCQVHAIAPIIGAVTAQGRNSILDDTGFSFVNCKVTGSGALYLGRAWGPFSRVVFAYTYMDNIIIPKGWYNWGDPSREMTVFYGQYKCTGPGASFAGRVSWSRELTDEEAKPFISLTFIDGSEWIKI</sequence>